<dbReference type="InterPro" id="IPR023341">
    <property type="entry name" value="MABP"/>
</dbReference>
<dbReference type="Pfam" id="PF00169">
    <property type="entry name" value="PH"/>
    <property type="match status" value="1"/>
</dbReference>
<feature type="region of interest" description="Disordered" evidence="1">
    <location>
        <begin position="774"/>
        <end position="808"/>
    </location>
</feature>
<dbReference type="Proteomes" id="UP001530293">
    <property type="component" value="Unassembled WGS sequence"/>
</dbReference>
<name>A0ABD3M3F5_9STRA</name>
<feature type="domain" description="PH" evidence="2">
    <location>
        <begin position="1918"/>
        <end position="2014"/>
    </location>
</feature>
<feature type="domain" description="MABP" evidence="4">
    <location>
        <begin position="508"/>
        <end position="703"/>
    </location>
</feature>
<dbReference type="GO" id="GO:0005737">
    <property type="term" value="C:cytoplasm"/>
    <property type="evidence" value="ECO:0007669"/>
    <property type="project" value="UniProtKB-ARBA"/>
</dbReference>
<evidence type="ECO:0000313" key="5">
    <source>
        <dbReference type="EMBL" id="KAL3756591.1"/>
    </source>
</evidence>
<dbReference type="Pfam" id="PF01369">
    <property type="entry name" value="Sec7"/>
    <property type="match status" value="1"/>
</dbReference>
<dbReference type="InterPro" id="IPR023394">
    <property type="entry name" value="Sec7_C_sf"/>
</dbReference>
<organism evidence="5 6">
    <name type="scientific">Discostella pseudostelligera</name>
    <dbReference type="NCBI Taxonomy" id="259834"/>
    <lineage>
        <taxon>Eukaryota</taxon>
        <taxon>Sar</taxon>
        <taxon>Stramenopiles</taxon>
        <taxon>Ochrophyta</taxon>
        <taxon>Bacillariophyta</taxon>
        <taxon>Coscinodiscophyceae</taxon>
        <taxon>Thalassiosirophycidae</taxon>
        <taxon>Stephanodiscales</taxon>
        <taxon>Stephanodiscaceae</taxon>
        <taxon>Discostella</taxon>
    </lineage>
</organism>
<dbReference type="InterPro" id="IPR000904">
    <property type="entry name" value="Sec7_dom"/>
</dbReference>
<evidence type="ECO:0000259" key="3">
    <source>
        <dbReference type="PROSITE" id="PS50190"/>
    </source>
</evidence>
<dbReference type="PROSITE" id="PS50003">
    <property type="entry name" value="PH_DOMAIN"/>
    <property type="match status" value="1"/>
</dbReference>
<protein>
    <submittedName>
        <fullName evidence="5">Uncharacterized protein</fullName>
    </submittedName>
</protein>
<feature type="compositionally biased region" description="Basic residues" evidence="1">
    <location>
        <begin position="244"/>
        <end position="254"/>
    </location>
</feature>
<feature type="compositionally biased region" description="Basic and acidic residues" evidence="1">
    <location>
        <begin position="274"/>
        <end position="285"/>
    </location>
</feature>
<reference evidence="5 6" key="1">
    <citation type="submission" date="2024-10" db="EMBL/GenBank/DDBJ databases">
        <title>Updated reference genomes for cyclostephanoid diatoms.</title>
        <authorList>
            <person name="Roberts W.R."/>
            <person name="Alverson A.J."/>
        </authorList>
    </citation>
    <scope>NUCLEOTIDE SEQUENCE [LARGE SCALE GENOMIC DNA]</scope>
    <source>
        <strain evidence="5 6">AJA232-27</strain>
    </source>
</reference>
<dbReference type="PANTHER" id="PTHR10663:SF395">
    <property type="entry name" value="SEC7 DOMAIN CONTAINING PROTEIN"/>
    <property type="match status" value="1"/>
</dbReference>
<keyword evidence="6" id="KW-1185">Reference proteome</keyword>
<proteinExistence type="predicted"/>
<feature type="compositionally biased region" description="Polar residues" evidence="1">
    <location>
        <begin position="396"/>
        <end position="405"/>
    </location>
</feature>
<dbReference type="SUPFAM" id="SSF50729">
    <property type="entry name" value="PH domain-like"/>
    <property type="match status" value="1"/>
</dbReference>
<dbReference type="PANTHER" id="PTHR10663">
    <property type="entry name" value="GUANYL-NUCLEOTIDE EXCHANGE FACTOR"/>
    <property type="match status" value="1"/>
</dbReference>
<feature type="domain" description="SEC7" evidence="3">
    <location>
        <begin position="1492"/>
        <end position="1699"/>
    </location>
</feature>
<evidence type="ECO:0000256" key="1">
    <source>
        <dbReference type="SAM" id="MobiDB-lite"/>
    </source>
</evidence>
<dbReference type="SMART" id="SM00233">
    <property type="entry name" value="PH"/>
    <property type="match status" value="1"/>
</dbReference>
<dbReference type="PROSITE" id="PS50190">
    <property type="entry name" value="SEC7"/>
    <property type="match status" value="1"/>
</dbReference>
<dbReference type="InterPro" id="IPR001849">
    <property type="entry name" value="PH_domain"/>
</dbReference>
<evidence type="ECO:0000313" key="6">
    <source>
        <dbReference type="Proteomes" id="UP001530293"/>
    </source>
</evidence>
<dbReference type="SMART" id="SM00222">
    <property type="entry name" value="Sec7"/>
    <property type="match status" value="1"/>
</dbReference>
<feature type="region of interest" description="Disordered" evidence="1">
    <location>
        <begin position="217"/>
        <end position="310"/>
    </location>
</feature>
<dbReference type="EMBL" id="JALLBG020000302">
    <property type="protein sequence ID" value="KAL3756591.1"/>
    <property type="molecule type" value="Genomic_DNA"/>
</dbReference>
<evidence type="ECO:0000259" key="2">
    <source>
        <dbReference type="PROSITE" id="PS50003"/>
    </source>
</evidence>
<dbReference type="CDD" id="cd00171">
    <property type="entry name" value="Sec7"/>
    <property type="match status" value="1"/>
</dbReference>
<feature type="compositionally biased region" description="Polar residues" evidence="1">
    <location>
        <begin position="779"/>
        <end position="805"/>
    </location>
</feature>
<dbReference type="Gene3D" id="1.10.1000.11">
    <property type="entry name" value="Arf Nucleotide-binding Site Opener,domain 2"/>
    <property type="match status" value="1"/>
</dbReference>
<dbReference type="PROSITE" id="PS51498">
    <property type="entry name" value="MABP"/>
    <property type="match status" value="1"/>
</dbReference>
<dbReference type="InterPro" id="IPR035999">
    <property type="entry name" value="Sec7_dom_sf"/>
</dbReference>
<feature type="compositionally biased region" description="Polar residues" evidence="1">
    <location>
        <begin position="286"/>
        <end position="302"/>
    </location>
</feature>
<dbReference type="Gene3D" id="1.10.220.20">
    <property type="match status" value="1"/>
</dbReference>
<feature type="compositionally biased region" description="Low complexity" evidence="1">
    <location>
        <begin position="217"/>
        <end position="231"/>
    </location>
</feature>
<evidence type="ECO:0000259" key="4">
    <source>
        <dbReference type="PROSITE" id="PS51498"/>
    </source>
</evidence>
<sequence length="2036" mass="224718">MSPLKVNYGIGGVNSDDTYGLDHAHRLVKSILHQITEGDAPSGNFENFDNNLKSLVSRHSTTSNSRNIGGNVTQSQRFHVKLPSSGTTTTTNTTRSNQSGFATISDYQSSQSDCNDATSACTASEPSILSSNSGMMTSPVVFATPKPTTTSSSVLRFPPRPPPLPTASSSSQLSDMSNHSSSRDWDNAPSYSIGASLMGVNALADYCSRTLQLQVQQKQQASSSSSSSASGRKQREKREASHTTNHHHHHHSHHNFMSGVLPPPPLSPMESEESSSRDEEPKELTADQTTMQLNLTVPTDYSPTPRMYNGGKDAPSLTDLSITHCDDQGFPNNDGMDKENDRSSDIQMIDTLHTDTSWNTESHTFSFEDAIGELVGEKNFGEEPSLDTSFGRASPPTVQRLSSTDGSGGNAGQKRRIMMFGSEYARILSQSIPRSQPSPTQQGPISRPNNKVKRSSSAVSNKIKAKLSNSISTAESNALSIKQCVESGGGGGGCVIPSLDNCPHSVATAAITDVIITSGSGVPPRGYYRAFPLGEESNRNNMVPGRKHPRLYLNVKKEPSWERAAQRPCVTAFCVIYPDRNEFVPPGFSVVRHHQTNTASIESGKKKKEGGGGTKSSATNHELGSSESPAANINPSSTGERVYICYRRSREGNPITGVVCLRPTKGDLVPEGYTVLERTPRNFLADMAAKPDQPLFLAYRQRLANLECLRPLPLVLSAGRTELKAYFCTGCTVVPSDVGRFHIMDRSTHTLMSTSSAKSRLNLIQSSRDESETAVPAWVSSTSARDASPMHTIQNTPLSAESPCQDSDYASDSSFASFTTSNSSHPPPSLTKSLFRNDFSSPSTLDALDFIPPIECSKSLLQPEDETRSESILQSRIAAVTPILTSCYTSQGGTSLLAVEGLITLLNETDFFAHDVLDNDCNARLTILDLTIQVVCDVATSSARETYFRSCVDFVSDAVRFAGGKLNDRTIGYVLRFYLFVFYFGASVSTNGWPFHKIRLENQVGIADDSLLSDNVDQTIACGAPQAAAIAMKEFISIMLSRTGQGLNRTTHHPREATSEGSQQFRQTSLNMTHHAMERVDVANYTQLAMYQIHRSGGSELFWYDMTNSIGHGLFRQDASSTNNRDVVHSTIISFAILASIVKNCSGKVRLLLNADPVPRDVASKLLSFELLSHFLKMWHVAVSSETGAAKATLDKAAMFTYDDIESVTTLTYAVRRLVVPTLLSNTSAAIEDYRVYRRVLRIVSQLWCNPYYRSHMKIDLAILIEHFVLKVLCLGPQVHSNKVGEHPTASEGMPSLLQQQLDVLEELKTWFSSNSAGVLDLHLNYDNHGMLPVSCCRLMSKICEALSTLAEQSGAIISEHGRFATIGGGDSSPRRHEIANVRESAQVLRKKSFDVITVIAKSWMDSAIHSREKLSAASREPTSFMDENSVGLGLSPQLSQVPSFGDENIVDYWKTFIEKRKAPLQPLMLSSTYDIETRSSIGIKSSMSEDSSNQAQTKQETLDVAFELIATKGLKKGIDYLIAVRLLIPSPKHISAFLRIHLSSIDPILLGDYLGEGGVDGADRDFFNLIRFHFTRATSFVGMNIEQALRHFLTNCGFQLPGEAQKIDRLISVFSQCYWEDNAGDFQKCPFQDQDTVFLVSFAIIMLNTDLHKSHVAKGKAPKRMTKTEFITNLRGVYDGVHKFRDYIYSIYDSIESSPIAISDCLTSSKRIDLEHGHHSLPFKDEKDFTSTIVSWVKSVEPAQELLRTVDVRNEDIASLDDKLNDEVSLKDLTRRSYSANWHHIHAAINATIDNAHVDIAGLGCCIDVLEFSLCAASYLDMTVEKSAFSKLLCRVNRFNNLKAKKDGSKSGNARTVSARESKSFDHINFEDVDQVRSLTKKLHSSLSIDDAKIKTMKEVASRIRNGDILLNDPSRSFVREGDLIKRHHLVARSSTYHFFLFSDVLVYAHKSNRGDYKVHEELPLHLMKIEDAPSITKQNSFHIHHPNKSFLVMANDNAEKQQWMDAINNSIRRELKRKAKMEKSRIEAARRAEM</sequence>
<feature type="region of interest" description="Disordered" evidence="1">
    <location>
        <begin position="385"/>
        <end position="413"/>
    </location>
</feature>
<dbReference type="SUPFAM" id="SSF48425">
    <property type="entry name" value="Sec7 domain"/>
    <property type="match status" value="1"/>
</dbReference>
<gene>
    <name evidence="5" type="ORF">ACHAWU_001794</name>
</gene>
<dbReference type="InterPro" id="IPR011993">
    <property type="entry name" value="PH-like_dom_sf"/>
</dbReference>
<comment type="caution">
    <text evidence="5">The sequence shown here is derived from an EMBL/GenBank/DDBJ whole genome shotgun (WGS) entry which is preliminary data.</text>
</comment>
<feature type="compositionally biased region" description="Polar residues" evidence="1">
    <location>
        <begin position="618"/>
        <end position="635"/>
    </location>
</feature>
<dbReference type="Gene3D" id="2.100.10.50">
    <property type="match status" value="1"/>
</dbReference>
<accession>A0ABD3M3F5</accession>
<dbReference type="Gene3D" id="2.30.29.30">
    <property type="entry name" value="Pleckstrin-homology domain (PH domain)/Phosphotyrosine-binding domain (PTB)"/>
    <property type="match status" value="1"/>
</dbReference>
<feature type="region of interest" description="Disordered" evidence="1">
    <location>
        <begin position="596"/>
        <end position="635"/>
    </location>
</feature>
<feature type="region of interest" description="Disordered" evidence="1">
    <location>
        <begin position="431"/>
        <end position="459"/>
    </location>
</feature>
<feature type="region of interest" description="Disordered" evidence="1">
    <location>
        <begin position="140"/>
        <end position="185"/>
    </location>
</feature>